<gene>
    <name evidence="1" type="ORF">TM448A02352_0011</name>
</gene>
<dbReference type="EMBL" id="MT144296">
    <property type="protein sequence ID" value="QJA51894.1"/>
    <property type="molecule type" value="Genomic_DNA"/>
</dbReference>
<dbReference type="AlphaFoldDB" id="A0A6H1ZWF3"/>
<protein>
    <submittedName>
        <fullName evidence="1">Uncharacterized protein</fullName>
    </submittedName>
</protein>
<reference evidence="1" key="1">
    <citation type="submission" date="2020-03" db="EMBL/GenBank/DDBJ databases">
        <title>The deep terrestrial virosphere.</title>
        <authorList>
            <person name="Holmfeldt K."/>
            <person name="Nilsson E."/>
            <person name="Simone D."/>
            <person name="Lopez-Fernandez M."/>
            <person name="Wu X."/>
            <person name="de Brujin I."/>
            <person name="Lundin D."/>
            <person name="Andersson A."/>
            <person name="Bertilsson S."/>
            <person name="Dopson M."/>
        </authorList>
    </citation>
    <scope>NUCLEOTIDE SEQUENCE</scope>
    <source>
        <strain evidence="1">TM448A02352</strain>
    </source>
</reference>
<dbReference type="SUPFAM" id="SSF69287">
    <property type="entry name" value="Urease metallochaperone UreE, N-terminal domain"/>
    <property type="match status" value="1"/>
</dbReference>
<dbReference type="InterPro" id="IPR036118">
    <property type="entry name" value="UreE_N_sf"/>
</dbReference>
<proteinExistence type="predicted"/>
<sequence>MPQYKLSSISINLKPDETFEKRVAVMTPQGTYLVLNFPDDKPLNHGQILKLIKDTFHCNPEDIVWPDYIKIPEVPRV</sequence>
<accession>A0A6H1ZWF3</accession>
<evidence type="ECO:0000313" key="1">
    <source>
        <dbReference type="EMBL" id="QJA51894.1"/>
    </source>
</evidence>
<organism evidence="1">
    <name type="scientific">viral metagenome</name>
    <dbReference type="NCBI Taxonomy" id="1070528"/>
    <lineage>
        <taxon>unclassified sequences</taxon>
        <taxon>metagenomes</taxon>
        <taxon>organismal metagenomes</taxon>
    </lineage>
</organism>
<name>A0A6H1ZWF3_9ZZZZ</name>